<name>A0AA38HGU9_9TREE</name>
<evidence type="ECO:0000313" key="2">
    <source>
        <dbReference type="EMBL" id="KAI9639891.1"/>
    </source>
</evidence>
<feature type="region of interest" description="Disordered" evidence="1">
    <location>
        <begin position="1"/>
        <end position="22"/>
    </location>
</feature>
<comment type="caution">
    <text evidence="2">The sequence shown here is derived from an EMBL/GenBank/DDBJ whole genome shotgun (WGS) entry which is preliminary data.</text>
</comment>
<dbReference type="GeneID" id="77727129"/>
<evidence type="ECO:0000256" key="1">
    <source>
        <dbReference type="SAM" id="MobiDB-lite"/>
    </source>
</evidence>
<gene>
    <name evidence="2" type="ORF">MKK02DRAFT_29857</name>
</gene>
<reference evidence="2" key="1">
    <citation type="journal article" date="2022" name="G3 (Bethesda)">
        <title>High quality genome of the basidiomycete yeast Dioszegia hungarica PDD-24b-2 isolated from cloud water.</title>
        <authorList>
            <person name="Jarrige D."/>
            <person name="Haridas S."/>
            <person name="Bleykasten-Grosshans C."/>
            <person name="Joly M."/>
            <person name="Nadalig T."/>
            <person name="Sancelme M."/>
            <person name="Vuilleumier S."/>
            <person name="Grigoriev I.V."/>
            <person name="Amato P."/>
            <person name="Bringel F."/>
        </authorList>
    </citation>
    <scope>NUCLEOTIDE SEQUENCE</scope>
    <source>
        <strain evidence="2">PDD-24b-2</strain>
    </source>
</reference>
<feature type="region of interest" description="Disordered" evidence="1">
    <location>
        <begin position="207"/>
        <end position="227"/>
    </location>
</feature>
<dbReference type="AlphaFoldDB" id="A0AA38HGU9"/>
<evidence type="ECO:0000313" key="3">
    <source>
        <dbReference type="Proteomes" id="UP001164286"/>
    </source>
</evidence>
<dbReference type="Proteomes" id="UP001164286">
    <property type="component" value="Unassembled WGS sequence"/>
</dbReference>
<protein>
    <submittedName>
        <fullName evidence="2">Uncharacterized protein</fullName>
    </submittedName>
</protein>
<dbReference type="EMBL" id="JAKWFO010000001">
    <property type="protein sequence ID" value="KAI9639891.1"/>
    <property type="molecule type" value="Genomic_DNA"/>
</dbReference>
<organism evidence="2 3">
    <name type="scientific">Dioszegia hungarica</name>
    <dbReference type="NCBI Taxonomy" id="4972"/>
    <lineage>
        <taxon>Eukaryota</taxon>
        <taxon>Fungi</taxon>
        <taxon>Dikarya</taxon>
        <taxon>Basidiomycota</taxon>
        <taxon>Agaricomycotina</taxon>
        <taxon>Tremellomycetes</taxon>
        <taxon>Tremellales</taxon>
        <taxon>Bulleribasidiaceae</taxon>
        <taxon>Dioszegia</taxon>
    </lineage>
</organism>
<sequence length="281" mass="30355">MTISPDHGISQLAHSQPPYPCTPPSLRSDQARSVLVRHVPFPQPTAVGTAIGRIARVVGACDHDTGGLSVRIPSGLLGGHACLHDPTVRQASAFTLETVLPSDLTCNTRRAGSDDGTWRSDDFAEWRVMAVRMVKVEEGGVDGKLLFASPAYTIFSVDGLGPVTRIKARDPCIIDLPRIALVKGMNNLVKRATINHGQRVKRRTYGAGGFQHRQPTRPRHSSPTHQRAMMSDIATNSTQISRPPRIGPHHCSSLAVSRPSAHPWLWRASSVPASSRSIASA</sequence>
<accession>A0AA38HGU9</accession>
<keyword evidence="3" id="KW-1185">Reference proteome</keyword>
<proteinExistence type="predicted"/>
<dbReference type="RefSeq" id="XP_052949668.1">
    <property type="nucleotide sequence ID" value="XM_053087924.1"/>
</dbReference>